<evidence type="ECO:0000313" key="3">
    <source>
        <dbReference type="Proteomes" id="UP001163255"/>
    </source>
</evidence>
<evidence type="ECO:0000256" key="1">
    <source>
        <dbReference type="SAM" id="Phobius"/>
    </source>
</evidence>
<dbReference type="Proteomes" id="UP001163255">
    <property type="component" value="Chromosome"/>
</dbReference>
<gene>
    <name evidence="2" type="ORF">NX720_12045</name>
</gene>
<protein>
    <submittedName>
        <fullName evidence="2">Uncharacterized protein</fullName>
    </submittedName>
</protein>
<dbReference type="RefSeq" id="WP_262601348.1">
    <property type="nucleotide sequence ID" value="NZ_CP103300.1"/>
</dbReference>
<keyword evidence="1" id="KW-0812">Transmembrane</keyword>
<accession>A0ABY6H0L2</accession>
<dbReference type="EMBL" id="CP103300">
    <property type="protein sequence ID" value="UYM18591.1"/>
    <property type="molecule type" value="Genomic_DNA"/>
</dbReference>
<keyword evidence="1" id="KW-1133">Transmembrane helix</keyword>
<name>A0ABY6H0L2_9GAMM</name>
<feature type="transmembrane region" description="Helical" evidence="1">
    <location>
        <begin position="125"/>
        <end position="147"/>
    </location>
</feature>
<proteinExistence type="predicted"/>
<reference evidence="2" key="1">
    <citation type="submission" date="2022-10" db="EMBL/GenBank/DDBJ databases">
        <title>Completed Genome Sequence of two octocoral isolated bacterium, Endozoicomonas euniceicola EF212T and Endozoicomonas gorgoniicola PS125T.</title>
        <authorList>
            <person name="Chiou Y.-J."/>
            <person name="Chen Y.-H."/>
        </authorList>
    </citation>
    <scope>NUCLEOTIDE SEQUENCE</scope>
    <source>
        <strain evidence="2">EF212</strain>
    </source>
</reference>
<organism evidence="2 3">
    <name type="scientific">Endozoicomonas euniceicola</name>
    <dbReference type="NCBI Taxonomy" id="1234143"/>
    <lineage>
        <taxon>Bacteria</taxon>
        <taxon>Pseudomonadati</taxon>
        <taxon>Pseudomonadota</taxon>
        <taxon>Gammaproteobacteria</taxon>
        <taxon>Oceanospirillales</taxon>
        <taxon>Endozoicomonadaceae</taxon>
        <taxon>Endozoicomonas</taxon>
    </lineage>
</organism>
<sequence>MSEKIDKYFEKLTERKITDKERLLLYKIKDTLGLKNDDAVWSIFIALNYHLRLYEKIPNSIEDVINHTSDNLQKEVVKSAKEAATKTCHDTFYAYTTSFQKELDKLAKTARTEERKRKGINFKSYFVALTTQLFFSTFFMFLGISIATASPEILQDLLTYFEITVN</sequence>
<evidence type="ECO:0000313" key="2">
    <source>
        <dbReference type="EMBL" id="UYM18591.1"/>
    </source>
</evidence>
<keyword evidence="1" id="KW-0472">Membrane</keyword>
<keyword evidence="3" id="KW-1185">Reference proteome</keyword>